<dbReference type="Proteomes" id="UP000009328">
    <property type="component" value="Unassembled WGS sequence"/>
</dbReference>
<dbReference type="InParanoid" id="K0KMP8"/>
<dbReference type="HOGENOM" id="CLU_1645044_0_0_1"/>
<dbReference type="STRING" id="1206466.K0KMP8"/>
<proteinExistence type="predicted"/>
<accession>K0KMP8</accession>
<gene>
    <name evidence="3" type="ORF">BN7_3032</name>
</gene>
<dbReference type="PROSITE" id="PS51253">
    <property type="entry name" value="HTH_CENPB"/>
    <property type="match status" value="1"/>
</dbReference>
<keyword evidence="4" id="KW-1185">Reference proteome</keyword>
<protein>
    <submittedName>
        <fullName evidence="3">Tigger transposable element-derived protein 4</fullName>
    </submittedName>
</protein>
<sequence>MNKISKRPRTTLEQKIMILNHHHKSQNSQAETVNHFKTKYSISTSSFSEWLKDEQNLRSLYNNSNEFLRNSKRKLNFKYDKINKEMDKIVQSALQENQVINEPMLRQHWCKLVSIYGVQDPKRISSFSHGWLTQFKKRNGISKNKKPIELVENDYDLFDSN</sequence>
<evidence type="ECO:0000256" key="1">
    <source>
        <dbReference type="ARBA" id="ARBA00023125"/>
    </source>
</evidence>
<evidence type="ECO:0000313" key="3">
    <source>
        <dbReference type="EMBL" id="CCH43482.1"/>
    </source>
</evidence>
<evidence type="ECO:0000259" key="2">
    <source>
        <dbReference type="PROSITE" id="PS51253"/>
    </source>
</evidence>
<evidence type="ECO:0000313" key="4">
    <source>
        <dbReference type="Proteomes" id="UP000009328"/>
    </source>
</evidence>
<dbReference type="EMBL" id="CAIF01000080">
    <property type="protein sequence ID" value="CCH43482.1"/>
    <property type="molecule type" value="Genomic_DNA"/>
</dbReference>
<reference evidence="3 4" key="1">
    <citation type="journal article" date="2012" name="Eukaryot. Cell">
        <title>Draft genome sequence of Wickerhamomyces ciferrii NRRL Y-1031 F-60-10.</title>
        <authorList>
            <person name="Schneider J."/>
            <person name="Andrea H."/>
            <person name="Blom J."/>
            <person name="Jaenicke S."/>
            <person name="Ruckert C."/>
            <person name="Schorsch C."/>
            <person name="Szczepanowski R."/>
            <person name="Farwick M."/>
            <person name="Goesmann A."/>
            <person name="Puhler A."/>
            <person name="Schaffer S."/>
            <person name="Tauch A."/>
            <person name="Kohler T."/>
            <person name="Brinkrolf K."/>
        </authorList>
    </citation>
    <scope>NUCLEOTIDE SEQUENCE [LARGE SCALE GENOMIC DNA]</scope>
    <source>
        <strain evidence="4">ATCC 14091 / BCRC 22168 / CBS 111 / JCM 3599 / NBRC 0793 / NRRL Y-1031 F-60-10</strain>
    </source>
</reference>
<organism evidence="3 4">
    <name type="scientific">Wickerhamomyces ciferrii (strain ATCC 14091 / BCRC 22168 / CBS 111 / JCM 3599 / NBRC 0793 / NRRL Y-1031 F-60-10)</name>
    <name type="common">Yeast</name>
    <name type="synonym">Pichia ciferrii</name>
    <dbReference type="NCBI Taxonomy" id="1206466"/>
    <lineage>
        <taxon>Eukaryota</taxon>
        <taxon>Fungi</taxon>
        <taxon>Dikarya</taxon>
        <taxon>Ascomycota</taxon>
        <taxon>Saccharomycotina</taxon>
        <taxon>Saccharomycetes</taxon>
        <taxon>Phaffomycetales</taxon>
        <taxon>Wickerhamomycetaceae</taxon>
        <taxon>Wickerhamomyces</taxon>
    </lineage>
</organism>
<dbReference type="SUPFAM" id="SSF46689">
    <property type="entry name" value="Homeodomain-like"/>
    <property type="match status" value="1"/>
</dbReference>
<dbReference type="InterPro" id="IPR009057">
    <property type="entry name" value="Homeodomain-like_sf"/>
</dbReference>
<dbReference type="Pfam" id="PF03221">
    <property type="entry name" value="HTH_Tnp_Tc5"/>
    <property type="match status" value="1"/>
</dbReference>
<dbReference type="InterPro" id="IPR006600">
    <property type="entry name" value="HTH_CenpB_DNA-bd_dom"/>
</dbReference>
<comment type="caution">
    <text evidence="3">The sequence shown here is derived from an EMBL/GenBank/DDBJ whole genome shotgun (WGS) entry which is preliminary data.</text>
</comment>
<dbReference type="eggNOG" id="ENOG502S0EG">
    <property type="taxonomic scope" value="Eukaryota"/>
</dbReference>
<dbReference type="GO" id="GO:0003677">
    <property type="term" value="F:DNA binding"/>
    <property type="evidence" value="ECO:0007669"/>
    <property type="project" value="UniProtKB-KW"/>
</dbReference>
<dbReference type="AlphaFoldDB" id="K0KMP8"/>
<dbReference type="Gene3D" id="1.10.10.60">
    <property type="entry name" value="Homeodomain-like"/>
    <property type="match status" value="1"/>
</dbReference>
<feature type="domain" description="HTH CENPB-type" evidence="2">
    <location>
        <begin position="70"/>
        <end position="145"/>
    </location>
</feature>
<name>K0KMP8_WICCF</name>
<keyword evidence="1" id="KW-0238">DNA-binding</keyword>